<evidence type="ECO:0000313" key="1">
    <source>
        <dbReference type="EMBL" id="KAG2373653.1"/>
    </source>
</evidence>
<accession>A0AA88KCW7</accession>
<protein>
    <recommendedName>
        <fullName evidence="3">LamG-like jellyroll fold domain-containing protein</fullName>
    </recommendedName>
</protein>
<dbReference type="SUPFAM" id="SSF49899">
    <property type="entry name" value="Concanavalin A-like lectins/glucanases"/>
    <property type="match status" value="1"/>
</dbReference>
<proteinExistence type="predicted"/>
<dbReference type="Proteomes" id="UP000816034">
    <property type="component" value="Unassembled WGS sequence"/>
</dbReference>
<keyword evidence="2" id="KW-1185">Reference proteome</keyword>
<dbReference type="AlphaFoldDB" id="A0AA88KCW7"/>
<dbReference type="EMBL" id="PYSW02000052">
    <property type="protein sequence ID" value="KAG2373653.1"/>
    <property type="molecule type" value="Genomic_DNA"/>
</dbReference>
<sequence>MQQHDHHKRVWIELETFKEYVSKHALLKRKRNVKEIEHETTYLDCLKVISYENGCWIEHLKSKSYSEMDTFQYSPAVKERALTTRFEGSHIHDQLLENMGFTCEMWVSFSQHSFFPVLCTISDVNWTNGFGLFEYSNNSMEISDTINWFIHDWYVEDKYFVTTPIPSTNEWVHYAGTFDLTTCVASLYVNGKLVNQKTIPDHGLELNESMQMVIGYSDYCNDIGYHVIGEYTDIRVWNVCRTQEQIQSTMNRRIFKYNFDRKTNLEHLIFNYYPDPILDTRKCIKNKAPNPKYQSKEYDAECEWSVVCQPIACVTHIKQ</sequence>
<dbReference type="Gene3D" id="2.60.120.200">
    <property type="match status" value="1"/>
</dbReference>
<dbReference type="InterPro" id="IPR013320">
    <property type="entry name" value="ConA-like_dom_sf"/>
</dbReference>
<organism evidence="1 2">
    <name type="scientific">Naegleria lovaniensis</name>
    <name type="common">Amoeba</name>
    <dbReference type="NCBI Taxonomy" id="51637"/>
    <lineage>
        <taxon>Eukaryota</taxon>
        <taxon>Discoba</taxon>
        <taxon>Heterolobosea</taxon>
        <taxon>Tetramitia</taxon>
        <taxon>Eutetramitia</taxon>
        <taxon>Vahlkampfiidae</taxon>
        <taxon>Naegleria</taxon>
    </lineage>
</organism>
<comment type="caution">
    <text evidence="1">The sequence shown here is derived from an EMBL/GenBank/DDBJ whole genome shotgun (WGS) entry which is preliminary data.</text>
</comment>
<gene>
    <name evidence="1" type="ORF">C9374_011942</name>
</gene>
<reference evidence="1 2" key="1">
    <citation type="journal article" date="2018" name="BMC Genomics">
        <title>The genome of Naegleria lovaniensis, the basis for a comparative approach to unravel pathogenicity factors of the human pathogenic amoeba N. fowleri.</title>
        <authorList>
            <person name="Liechti N."/>
            <person name="Schurch N."/>
            <person name="Bruggmann R."/>
            <person name="Wittwer M."/>
        </authorList>
    </citation>
    <scope>NUCLEOTIDE SEQUENCE [LARGE SCALE GENOMIC DNA]</scope>
    <source>
        <strain evidence="1 2">ATCC 30569</strain>
    </source>
</reference>
<dbReference type="RefSeq" id="XP_044542827.1">
    <property type="nucleotide sequence ID" value="XM_044687653.1"/>
</dbReference>
<evidence type="ECO:0008006" key="3">
    <source>
        <dbReference type="Google" id="ProtNLM"/>
    </source>
</evidence>
<evidence type="ECO:0000313" key="2">
    <source>
        <dbReference type="Proteomes" id="UP000816034"/>
    </source>
</evidence>
<dbReference type="Pfam" id="PF13385">
    <property type="entry name" value="Laminin_G_3"/>
    <property type="match status" value="1"/>
</dbReference>
<dbReference type="GeneID" id="68104396"/>
<name>A0AA88KCW7_NAELO</name>